<keyword evidence="2" id="KW-0808">Transferase</keyword>
<dbReference type="Proteomes" id="UP001203423">
    <property type="component" value="Unassembled WGS sequence"/>
</dbReference>
<protein>
    <submittedName>
        <fullName evidence="5">Class I SAM-dependent methyltransferase</fullName>
    </submittedName>
</protein>
<evidence type="ECO:0000313" key="6">
    <source>
        <dbReference type="Proteomes" id="UP001203423"/>
    </source>
</evidence>
<feature type="domain" description="Methyltransferase" evidence="4">
    <location>
        <begin position="41"/>
        <end position="133"/>
    </location>
</feature>
<dbReference type="InterPro" id="IPR041698">
    <property type="entry name" value="Methyltransf_25"/>
</dbReference>
<comment type="caution">
    <text evidence="5">The sequence shown here is derived from an EMBL/GenBank/DDBJ whole genome shotgun (WGS) entry which is preliminary data.</text>
</comment>
<dbReference type="GO" id="GO:0008168">
    <property type="term" value="F:methyltransferase activity"/>
    <property type="evidence" value="ECO:0007669"/>
    <property type="project" value="UniProtKB-KW"/>
</dbReference>
<dbReference type="GO" id="GO:0032259">
    <property type="term" value="P:methylation"/>
    <property type="evidence" value="ECO:0007669"/>
    <property type="project" value="UniProtKB-KW"/>
</dbReference>
<gene>
    <name evidence="5" type="ORF">L2764_10930</name>
</gene>
<keyword evidence="3" id="KW-0949">S-adenosyl-L-methionine</keyword>
<dbReference type="Gene3D" id="3.40.50.150">
    <property type="entry name" value="Vaccinia Virus protein VP39"/>
    <property type="match status" value="1"/>
</dbReference>
<accession>A0ABT0LC93</accession>
<name>A0ABT0LC93_9GAMM</name>
<evidence type="ECO:0000256" key="3">
    <source>
        <dbReference type="ARBA" id="ARBA00022691"/>
    </source>
</evidence>
<sequence length="174" mass="20499">MEKSVRHNKWYAQEYANVSDMQWRQAMEAIGRCDYTGADSILDVGCGDGKIPRYLAEHLEHGNIIGIDLTKDMIRYARKEHAYQANLFFEQMSADEIQFKQRFDIIFSFSCLHWVGEQQKVWNGFYRNLTPKGKVVCGFQVGHEHFWNTVIEHQQDPYWKPFFRTSTILSIILP</sequence>
<evidence type="ECO:0000259" key="4">
    <source>
        <dbReference type="Pfam" id="PF13649"/>
    </source>
</evidence>
<evidence type="ECO:0000256" key="2">
    <source>
        <dbReference type="ARBA" id="ARBA00022679"/>
    </source>
</evidence>
<keyword evidence="1 5" id="KW-0489">Methyltransferase</keyword>
<keyword evidence="6" id="KW-1185">Reference proteome</keyword>
<reference evidence="5 6" key="1">
    <citation type="submission" date="2022-01" db="EMBL/GenBank/DDBJ databases">
        <title>Whole genome-based taxonomy of the Shewanellaceae.</title>
        <authorList>
            <person name="Martin-Rodriguez A.J."/>
        </authorList>
    </citation>
    <scope>NUCLEOTIDE SEQUENCE [LARGE SCALE GENOMIC DNA]</scope>
    <source>
        <strain evidence="5 6">DSM 17177</strain>
    </source>
</reference>
<dbReference type="PANTHER" id="PTHR43464:SF19">
    <property type="entry name" value="UBIQUINONE BIOSYNTHESIS O-METHYLTRANSFERASE, MITOCHONDRIAL"/>
    <property type="match status" value="1"/>
</dbReference>
<dbReference type="Pfam" id="PF13649">
    <property type="entry name" value="Methyltransf_25"/>
    <property type="match status" value="1"/>
</dbReference>
<dbReference type="SUPFAM" id="SSF53335">
    <property type="entry name" value="S-adenosyl-L-methionine-dependent methyltransferases"/>
    <property type="match status" value="1"/>
</dbReference>
<evidence type="ECO:0000313" key="5">
    <source>
        <dbReference type="EMBL" id="MCL1124975.1"/>
    </source>
</evidence>
<proteinExistence type="predicted"/>
<evidence type="ECO:0000256" key="1">
    <source>
        <dbReference type="ARBA" id="ARBA00022603"/>
    </source>
</evidence>
<dbReference type="InterPro" id="IPR029063">
    <property type="entry name" value="SAM-dependent_MTases_sf"/>
</dbReference>
<dbReference type="PANTHER" id="PTHR43464">
    <property type="entry name" value="METHYLTRANSFERASE"/>
    <property type="match status" value="1"/>
</dbReference>
<organism evidence="5 6">
    <name type="scientific">Shewanella surugensis</name>
    <dbReference type="NCBI Taxonomy" id="212020"/>
    <lineage>
        <taxon>Bacteria</taxon>
        <taxon>Pseudomonadati</taxon>
        <taxon>Pseudomonadota</taxon>
        <taxon>Gammaproteobacteria</taxon>
        <taxon>Alteromonadales</taxon>
        <taxon>Shewanellaceae</taxon>
        <taxon>Shewanella</taxon>
    </lineage>
</organism>
<dbReference type="CDD" id="cd02440">
    <property type="entry name" value="AdoMet_MTases"/>
    <property type="match status" value="1"/>
</dbReference>
<dbReference type="RefSeq" id="WP_248940251.1">
    <property type="nucleotide sequence ID" value="NZ_JAKIKS010000036.1"/>
</dbReference>
<dbReference type="EMBL" id="JAKIKS010000036">
    <property type="protein sequence ID" value="MCL1124975.1"/>
    <property type="molecule type" value="Genomic_DNA"/>
</dbReference>